<organism evidence="1 2">
    <name type="scientific">Coniosporium tulheliwenetii</name>
    <dbReference type="NCBI Taxonomy" id="3383036"/>
    <lineage>
        <taxon>Eukaryota</taxon>
        <taxon>Fungi</taxon>
        <taxon>Dikarya</taxon>
        <taxon>Ascomycota</taxon>
        <taxon>Pezizomycotina</taxon>
        <taxon>Dothideomycetes</taxon>
        <taxon>Dothideomycetes incertae sedis</taxon>
        <taxon>Coniosporium</taxon>
    </lineage>
</organism>
<proteinExistence type="predicted"/>
<sequence length="252" mass="28007">MSPTSFVTSAESLSPIKRRAHLPTITENQAKRLCLRPPPLPTDRTISEYTDRISSMYPSDDRPTIQVAIPFEKTWKDVRNELSGNTIVDQGNTITALQDELTGLKAAIDQVAKRQAPAEKALKEQLALCAGNAIIKLAGQILERCPGETDHSTHRLKQVIPTIPPNKLHEMNVPSKYFPFLKRISEVIDARNISAHNTPEAFAQLLLSEAFRNSSNYFVWKDIFPVVYGASIEKVAARGDGKSILDEMVNSD</sequence>
<comment type="caution">
    <text evidence="1">The sequence shown here is derived from an EMBL/GenBank/DDBJ whole genome shotgun (WGS) entry which is preliminary data.</text>
</comment>
<accession>A0ACC2Z1Z6</accession>
<evidence type="ECO:0000313" key="1">
    <source>
        <dbReference type="EMBL" id="KAJ9641425.1"/>
    </source>
</evidence>
<name>A0ACC2Z1Z6_9PEZI</name>
<keyword evidence="2" id="KW-1185">Reference proteome</keyword>
<reference evidence="1" key="1">
    <citation type="submission" date="2022-10" db="EMBL/GenBank/DDBJ databases">
        <title>Culturing micro-colonial fungi from biological soil crusts in the Mojave desert and describing Neophaeococcomyces mojavensis, and introducing the new genera and species Taxawa tesnikishii.</title>
        <authorList>
            <person name="Kurbessoian T."/>
            <person name="Stajich J.E."/>
        </authorList>
    </citation>
    <scope>NUCLEOTIDE SEQUENCE</scope>
    <source>
        <strain evidence="1">JES_115</strain>
    </source>
</reference>
<dbReference type="Proteomes" id="UP001172680">
    <property type="component" value="Unassembled WGS sequence"/>
</dbReference>
<gene>
    <name evidence="1" type="ORF">H2199_005395</name>
</gene>
<dbReference type="EMBL" id="JAPDRP010000015">
    <property type="protein sequence ID" value="KAJ9641425.1"/>
    <property type="molecule type" value="Genomic_DNA"/>
</dbReference>
<evidence type="ECO:0000313" key="2">
    <source>
        <dbReference type="Proteomes" id="UP001172680"/>
    </source>
</evidence>
<protein>
    <submittedName>
        <fullName evidence="1">Uncharacterized protein</fullName>
    </submittedName>
</protein>